<dbReference type="KEGG" id="rsin:B6N60_02818"/>
<evidence type="ECO:0000313" key="1">
    <source>
        <dbReference type="EMBL" id="QXE24114.1"/>
    </source>
</evidence>
<gene>
    <name evidence="1" type="ORF">B6N60_02818</name>
</gene>
<dbReference type="EMBL" id="CP021056">
    <property type="protein sequence ID" value="QXE24114.1"/>
    <property type="molecule type" value="Genomic_DNA"/>
</dbReference>
<protein>
    <submittedName>
        <fullName evidence="1">Uncharacterized protein</fullName>
    </submittedName>
</protein>
<dbReference type="AlphaFoldDB" id="A0A975T8Q8"/>
<dbReference type="Proteomes" id="UP000683511">
    <property type="component" value="Chromosome"/>
</dbReference>
<sequence>MATDLTQPPSLVIALAAGTDPSPLILPTQQQINQPVAGFCFLSPALFKKRYFMLRCNNTIGRKVSAELAT</sequence>
<evidence type="ECO:0000313" key="2">
    <source>
        <dbReference type="Proteomes" id="UP000683511"/>
    </source>
</evidence>
<keyword evidence="2" id="KW-1185">Reference proteome</keyword>
<proteinExistence type="predicted"/>
<organism evidence="1 2">
    <name type="scientific">Richelia sinica FACHB-800</name>
    <dbReference type="NCBI Taxonomy" id="1357546"/>
    <lineage>
        <taxon>Bacteria</taxon>
        <taxon>Bacillati</taxon>
        <taxon>Cyanobacteriota</taxon>
        <taxon>Cyanophyceae</taxon>
        <taxon>Nostocales</taxon>
        <taxon>Nostocaceae</taxon>
        <taxon>Richelia</taxon>
    </lineage>
</organism>
<name>A0A975T8Q8_9NOST</name>
<accession>A0A975T8Q8</accession>
<reference evidence="1" key="1">
    <citation type="submission" date="2017-04" db="EMBL/GenBank/DDBJ databases">
        <title>Genome deletions in a multicellular cyanobacterial endosymbiont for morphological adaptation in marine diatoms.</title>
        <authorList>
            <person name="Wang Y."/>
            <person name="Gao H."/>
            <person name="Li R."/>
            <person name="Xu X."/>
        </authorList>
    </citation>
    <scope>NUCLEOTIDE SEQUENCE</scope>
    <source>
        <strain evidence="1">FACHB 800</strain>
    </source>
</reference>